<reference evidence="4 5" key="1">
    <citation type="journal article" date="2012" name="PLoS ONE">
        <title>The genome characteristics and predicted function of methyl-group oxidation pathway in the obligate aceticlastic methanogens, Methanosaeta spp.</title>
        <authorList>
            <person name="Zhu J."/>
            <person name="Zheng H."/>
            <person name="Ai G."/>
            <person name="Zhang G."/>
            <person name="Liu D."/>
            <person name="Liu X."/>
            <person name="Dong X."/>
        </authorList>
    </citation>
    <scope>NUCLEOTIDE SEQUENCE [LARGE SCALE GENOMIC DNA]</scope>
    <source>
        <strain evidence="4 5">6Ac</strain>
    </source>
</reference>
<evidence type="ECO:0000256" key="1">
    <source>
        <dbReference type="HAMAP-Rule" id="MF_01095"/>
    </source>
</evidence>
<dbReference type="STRING" id="1110509.Mhar_0010"/>
<evidence type="ECO:0000313" key="4">
    <source>
        <dbReference type="EMBL" id="AET63403.1"/>
    </source>
</evidence>
<evidence type="ECO:0000259" key="3">
    <source>
        <dbReference type="PROSITE" id="PS50880"/>
    </source>
</evidence>
<dbReference type="AlphaFoldDB" id="G7WJW2"/>
<sequence>MTRRRRALRRSGDEGRGRRAGIDPDALEELLAGILEASGEGAAIVVEGERDERSLRELGVEGPIVRAARRPALEVAEDGVMGYEEVVILTDWDRAGDELARRIELHLRGMGARVDTETRERLKRMVRREIKDVESLSGFVERVRSEICPEELR</sequence>
<dbReference type="SMART" id="SM00493">
    <property type="entry name" value="TOPRIM"/>
    <property type="match status" value="1"/>
</dbReference>
<dbReference type="KEGG" id="mhi:Mhar_0010"/>
<dbReference type="HOGENOM" id="CLU_140789_0_0_2"/>
<dbReference type="PANTHER" id="PTHR39964">
    <property type="entry name" value="UPF0292 PROTEIN TK1411"/>
    <property type="match status" value="1"/>
</dbReference>
<dbReference type="RefSeq" id="WP_014585592.1">
    <property type="nucleotide sequence ID" value="NC_017527.1"/>
</dbReference>
<dbReference type="PROSITE" id="PS50880">
    <property type="entry name" value="TOPRIM"/>
    <property type="match status" value="1"/>
</dbReference>
<proteinExistence type="inferred from homology"/>
<feature type="domain" description="Toprim" evidence="3">
    <location>
        <begin position="41"/>
        <end position="122"/>
    </location>
</feature>
<dbReference type="GeneID" id="12511321"/>
<dbReference type="Pfam" id="PF01751">
    <property type="entry name" value="Toprim"/>
    <property type="match status" value="1"/>
</dbReference>
<protein>
    <recommendedName>
        <fullName evidence="1">UPF0292 protein Mhar_0010</fullName>
    </recommendedName>
</protein>
<dbReference type="PATRIC" id="fig|1110509.7.peg.10"/>
<comment type="similarity">
    <text evidence="1">Belongs to the UPF0292 family.</text>
</comment>
<dbReference type="InterPro" id="IPR022972">
    <property type="entry name" value="UPF0292"/>
</dbReference>
<accession>G7WJW2</accession>
<gene>
    <name evidence="4" type="ordered locus">Mhar_0010</name>
</gene>
<evidence type="ECO:0000313" key="5">
    <source>
        <dbReference type="Proteomes" id="UP000005877"/>
    </source>
</evidence>
<dbReference type="Proteomes" id="UP000005877">
    <property type="component" value="Chromosome"/>
</dbReference>
<dbReference type="EMBL" id="CP003117">
    <property type="protein sequence ID" value="AET63403.1"/>
    <property type="molecule type" value="Genomic_DNA"/>
</dbReference>
<name>G7WJW2_METH6</name>
<evidence type="ECO:0000256" key="2">
    <source>
        <dbReference type="SAM" id="MobiDB-lite"/>
    </source>
</evidence>
<feature type="compositionally biased region" description="Basic and acidic residues" evidence="2">
    <location>
        <begin position="10"/>
        <end position="22"/>
    </location>
</feature>
<organism evidence="4 5">
    <name type="scientific">Methanothrix harundinacea (strain 6Ac)</name>
    <name type="common">Methanosaeta harundinacea</name>
    <dbReference type="NCBI Taxonomy" id="1110509"/>
    <lineage>
        <taxon>Archaea</taxon>
        <taxon>Methanobacteriati</taxon>
        <taxon>Methanobacteriota</taxon>
        <taxon>Stenosarchaea group</taxon>
        <taxon>Methanomicrobia</taxon>
        <taxon>Methanotrichales</taxon>
        <taxon>Methanotrichaceae</taxon>
        <taxon>Methanothrix</taxon>
    </lineage>
</organism>
<dbReference type="Gene3D" id="3.40.1360.10">
    <property type="match status" value="1"/>
</dbReference>
<dbReference type="InterPro" id="IPR006171">
    <property type="entry name" value="TOPRIM_dom"/>
</dbReference>
<dbReference type="SUPFAM" id="SSF110455">
    <property type="entry name" value="Toprim domain"/>
    <property type="match status" value="1"/>
</dbReference>
<dbReference type="PANTHER" id="PTHR39964:SF2">
    <property type="entry name" value="UPF0292 PROTEIN MJ1624"/>
    <property type="match status" value="1"/>
</dbReference>
<dbReference type="HAMAP" id="MF_01095">
    <property type="entry name" value="UPF0292"/>
    <property type="match status" value="1"/>
</dbReference>
<feature type="region of interest" description="Disordered" evidence="2">
    <location>
        <begin position="1"/>
        <end position="22"/>
    </location>
</feature>
<keyword evidence="5" id="KW-1185">Reference proteome</keyword>